<dbReference type="OrthoDB" id="5442761at2"/>
<dbReference type="RefSeq" id="WP_055450523.1">
    <property type="nucleotide sequence ID" value="NZ_CYHF01000005.1"/>
</dbReference>
<sequence length="496" mass="55067">MKLDKLSTRVTRRMRSESALMRWRWLRYWRPNTQSGRLVAMVESVLLPVLVLWLGHLLRPLDPLGAHAGFPWSWFGPWLIAVRYGAGYGLFGVAFYAAFWKFSPMLLGSAANSAFPAEFFLGGMLMTLILGEFGAAFRNRQVLHREVTKDLTARLERTKRRLFVVKEALSTLEQELTDRPMTLRDALLDLRRTFAFQGNRAALPAPATTPGLPAAAPLPDPRAFLQLLSQSCRLVEAGIFVREISPQGLQWRLAASLGQALPALDVDDVLINRVLESHQSVHIAQAALNTSETNPWVFAAPLRLDEYDEVDALLAVHDMPFMAFEENNLQRLQVLCASYLDFSQLELTVEDVRSAWVQAPISLQQEWAQLSELGQRFKLRSYCAVWSGQGRVSDDVLAEFAGMQPVESSTWTLKGRGGKPALVVLLPLLSAAGLANYRRDMITQLGQILGRSNQRPDQAFDLDFLEVAGPGGFLELKRLLSSAAPAPGAAAESGKA</sequence>
<reference evidence="3" key="1">
    <citation type="submission" date="2015-08" db="EMBL/GenBank/DDBJ databases">
        <authorList>
            <person name="Varghese N."/>
        </authorList>
    </citation>
    <scope>NUCLEOTIDE SEQUENCE [LARGE SCALE GENOMIC DNA]</scope>
    <source>
        <strain evidence="3">DSM 18181</strain>
    </source>
</reference>
<keyword evidence="1" id="KW-0472">Membrane</keyword>
<dbReference type="InterPro" id="IPR029016">
    <property type="entry name" value="GAF-like_dom_sf"/>
</dbReference>
<evidence type="ECO:0000256" key="1">
    <source>
        <dbReference type="SAM" id="Phobius"/>
    </source>
</evidence>
<dbReference type="AlphaFoldDB" id="A0A0K6I208"/>
<keyword evidence="1" id="KW-0812">Transmembrane</keyword>
<dbReference type="Proteomes" id="UP000183649">
    <property type="component" value="Unassembled WGS sequence"/>
</dbReference>
<name>A0A0K6I208_9BURK</name>
<proteinExistence type="predicted"/>
<organism evidence="2 3">
    <name type="scientific">Thiomonas bhubaneswarensis</name>
    <dbReference type="NCBI Taxonomy" id="339866"/>
    <lineage>
        <taxon>Bacteria</taxon>
        <taxon>Pseudomonadati</taxon>
        <taxon>Pseudomonadota</taxon>
        <taxon>Betaproteobacteria</taxon>
        <taxon>Burkholderiales</taxon>
        <taxon>Thiomonas</taxon>
    </lineage>
</organism>
<evidence type="ECO:0000313" key="2">
    <source>
        <dbReference type="EMBL" id="CUA97106.1"/>
    </source>
</evidence>
<feature type="transmembrane region" description="Helical" evidence="1">
    <location>
        <begin position="38"/>
        <end position="58"/>
    </location>
</feature>
<protein>
    <recommendedName>
        <fullName evidence="4">PelD GGDEF domain-containing protein</fullName>
    </recommendedName>
</protein>
<feature type="transmembrane region" description="Helical" evidence="1">
    <location>
        <begin position="78"/>
        <end position="99"/>
    </location>
</feature>
<gene>
    <name evidence="2" type="ORF">Ga0061069_105122</name>
</gene>
<keyword evidence="1" id="KW-1133">Transmembrane helix</keyword>
<evidence type="ECO:0008006" key="4">
    <source>
        <dbReference type="Google" id="ProtNLM"/>
    </source>
</evidence>
<dbReference type="EMBL" id="CYHF01000005">
    <property type="protein sequence ID" value="CUA97106.1"/>
    <property type="molecule type" value="Genomic_DNA"/>
</dbReference>
<feature type="transmembrane region" description="Helical" evidence="1">
    <location>
        <begin position="119"/>
        <end position="137"/>
    </location>
</feature>
<keyword evidence="3" id="KW-1185">Reference proteome</keyword>
<accession>A0A0K6I208</accession>
<dbReference type="Gene3D" id="3.30.450.40">
    <property type="match status" value="1"/>
</dbReference>
<evidence type="ECO:0000313" key="3">
    <source>
        <dbReference type="Proteomes" id="UP000183649"/>
    </source>
</evidence>
<dbReference type="STRING" id="339866.GCA_001418255_01628"/>